<dbReference type="SMART" id="SM00248">
    <property type="entry name" value="ANK"/>
    <property type="match status" value="6"/>
</dbReference>
<dbReference type="InterPro" id="IPR013761">
    <property type="entry name" value="SAM/pointed_sf"/>
</dbReference>
<dbReference type="PROSITE" id="PS50297">
    <property type="entry name" value="ANK_REP_REGION"/>
    <property type="match status" value="3"/>
</dbReference>
<dbReference type="PANTHER" id="PTHR24157:SF3">
    <property type="entry name" value="ANKYRIN REPEAT, SAM AND BASIC LEUCINE ZIPPER DOMAIN-CONTAINING PROTEIN 1"/>
    <property type="match status" value="1"/>
</dbReference>
<dbReference type="PANTHER" id="PTHR24157">
    <property type="entry name" value="ANKYRIN REPEAT, SAM AND BASIC LEUCINE ZIPPER DOMAIN-CONTAINING PROTEIN 1"/>
    <property type="match status" value="1"/>
</dbReference>
<dbReference type="AlphaFoldDB" id="A0AAD1RTC2"/>
<reference evidence="3" key="1">
    <citation type="submission" date="2022-03" db="EMBL/GenBank/DDBJ databases">
        <authorList>
            <person name="Alioto T."/>
            <person name="Alioto T."/>
            <person name="Gomez Garrido J."/>
        </authorList>
    </citation>
    <scope>NUCLEOTIDE SEQUENCE</scope>
</reference>
<dbReference type="SUPFAM" id="SSF48403">
    <property type="entry name" value="Ankyrin repeat"/>
    <property type="match status" value="1"/>
</dbReference>
<dbReference type="Gene3D" id="1.10.150.50">
    <property type="entry name" value="Transcription Factor, Ets-1"/>
    <property type="match status" value="1"/>
</dbReference>
<dbReference type="Pfam" id="PF07647">
    <property type="entry name" value="SAM_2"/>
    <property type="match status" value="1"/>
</dbReference>
<dbReference type="InterPro" id="IPR001660">
    <property type="entry name" value="SAM"/>
</dbReference>
<dbReference type="PROSITE" id="PS50088">
    <property type="entry name" value="ANK_REPEAT"/>
    <property type="match status" value="3"/>
</dbReference>
<protein>
    <submittedName>
        <fullName evidence="3">Ankyrin repeat, SAM and basic leucine zipper domain-containing 1</fullName>
    </submittedName>
</protein>
<keyword evidence="1" id="KW-0040">ANK repeat</keyword>
<organism evidence="3 4">
    <name type="scientific">Pelobates cultripes</name>
    <name type="common">Western spadefoot toad</name>
    <dbReference type="NCBI Taxonomy" id="61616"/>
    <lineage>
        <taxon>Eukaryota</taxon>
        <taxon>Metazoa</taxon>
        <taxon>Chordata</taxon>
        <taxon>Craniata</taxon>
        <taxon>Vertebrata</taxon>
        <taxon>Euteleostomi</taxon>
        <taxon>Amphibia</taxon>
        <taxon>Batrachia</taxon>
        <taxon>Anura</taxon>
        <taxon>Pelobatoidea</taxon>
        <taxon>Pelobatidae</taxon>
        <taxon>Pelobates</taxon>
    </lineage>
</organism>
<proteinExistence type="predicted"/>
<gene>
    <name evidence="3" type="ORF">PECUL_23A005236</name>
</gene>
<evidence type="ECO:0000313" key="4">
    <source>
        <dbReference type="Proteomes" id="UP001295444"/>
    </source>
</evidence>
<dbReference type="EMBL" id="OW240914">
    <property type="protein sequence ID" value="CAH2278102.1"/>
    <property type="molecule type" value="Genomic_DNA"/>
</dbReference>
<evidence type="ECO:0000259" key="2">
    <source>
        <dbReference type="PROSITE" id="PS50105"/>
    </source>
</evidence>
<feature type="repeat" description="ANK" evidence="1">
    <location>
        <begin position="73"/>
        <end position="105"/>
    </location>
</feature>
<dbReference type="SMART" id="SM00454">
    <property type="entry name" value="SAM"/>
    <property type="match status" value="1"/>
</dbReference>
<keyword evidence="4" id="KW-1185">Reference proteome</keyword>
<accession>A0AAD1RTC2</accession>
<dbReference type="Gene3D" id="1.25.40.20">
    <property type="entry name" value="Ankyrin repeat-containing domain"/>
    <property type="match status" value="1"/>
</dbReference>
<dbReference type="InterPro" id="IPR002110">
    <property type="entry name" value="Ankyrin_rpt"/>
</dbReference>
<dbReference type="SUPFAM" id="SSF47769">
    <property type="entry name" value="SAM/Pointed domain"/>
    <property type="match status" value="1"/>
</dbReference>
<dbReference type="PROSITE" id="PS50105">
    <property type="entry name" value="SAM_DOMAIN"/>
    <property type="match status" value="1"/>
</dbReference>
<feature type="repeat" description="ANK" evidence="1">
    <location>
        <begin position="143"/>
        <end position="175"/>
    </location>
</feature>
<dbReference type="PRINTS" id="PR01415">
    <property type="entry name" value="ANKYRIN"/>
</dbReference>
<name>A0AAD1RTC2_PELCU</name>
<dbReference type="Pfam" id="PF12796">
    <property type="entry name" value="Ank_2"/>
    <property type="match status" value="1"/>
</dbReference>
<evidence type="ECO:0000256" key="1">
    <source>
        <dbReference type="PROSITE-ProRule" id="PRU00023"/>
    </source>
</evidence>
<dbReference type="Pfam" id="PF00023">
    <property type="entry name" value="Ank"/>
    <property type="match status" value="1"/>
</dbReference>
<dbReference type="InterPro" id="IPR036770">
    <property type="entry name" value="Ankyrin_rpt-contain_sf"/>
</dbReference>
<sequence>MDQYKPVESHTICYRGSEFSGMAGLAQKLGKESVTESNEDALKRALTAGNVKLVEELLDSGVNSVKEDCCFSFGWTPLMYAASVANLEMVRVLLNRGANASFDRDKFTVLMSACTARGSEEKIAKCVELLLSRNADPNVACRKQMTPLMFAAKEGNCQVVTLLIGHGANINVQDENGYTALTWAAHDGHKGMVLKLLELGADKSLVTTSGNTPADIAKKYNHLEIFSILSLSANINHGKENVSKEEAIYRYLKTQSDTTANCTSGDRYFASSDLEIFLHGLGLEHLTNVFTENDISLRQLLMLEEEELKKAGLIDPDDCQKIIAAVKEIQVEDLKLEASPNNLCLESSNDELFAFLLKLNRQCNCLTQSVQSINSQIPVNPYKVVFEWDSTQNISTVCKDLVSSVTDLGKEVHRLQTLLHQVIKHEGQKNTCTRVPPLQEQLGWKRYRRVLFFWKVKGAEMLVVKRFNGHRAQQRRSGDTFIDIAVLE</sequence>
<feature type="domain" description="SAM" evidence="2">
    <location>
        <begin position="269"/>
        <end position="332"/>
    </location>
</feature>
<feature type="repeat" description="ANK" evidence="1">
    <location>
        <begin position="176"/>
        <end position="208"/>
    </location>
</feature>
<dbReference type="GO" id="GO:0071546">
    <property type="term" value="C:pi-body"/>
    <property type="evidence" value="ECO:0007669"/>
    <property type="project" value="TreeGrafter"/>
</dbReference>
<dbReference type="Proteomes" id="UP001295444">
    <property type="component" value="Chromosome 03"/>
</dbReference>
<evidence type="ECO:0000313" key="3">
    <source>
        <dbReference type="EMBL" id="CAH2278102.1"/>
    </source>
</evidence>